<dbReference type="GO" id="GO:0016020">
    <property type="term" value="C:membrane"/>
    <property type="evidence" value="ECO:0007669"/>
    <property type="project" value="UniProtKB-SubCell"/>
</dbReference>
<dbReference type="SUPFAM" id="SSF90123">
    <property type="entry name" value="ABC transporter transmembrane region"/>
    <property type="match status" value="1"/>
</dbReference>
<dbReference type="PANTHER" id="PTHR24223:SF456">
    <property type="entry name" value="MULTIDRUG RESISTANCE-ASSOCIATED PROTEIN LETHAL(2)03659"/>
    <property type="match status" value="1"/>
</dbReference>
<reference evidence="12" key="1">
    <citation type="submission" date="2015-04" db="EMBL/GenBank/DDBJ databases">
        <title>The genome sequence of the plant pathogenic Rhizarian Plasmodiophora brassicae reveals insights in its biotrophic life cycle and the origin of chitin synthesis.</title>
        <authorList>
            <person name="Schwelm A."/>
            <person name="Fogelqvist J."/>
            <person name="Knaust A."/>
            <person name="Julke S."/>
            <person name="Lilja T."/>
            <person name="Dhandapani V."/>
            <person name="Bonilla-Rosso G."/>
            <person name="Karlsson M."/>
            <person name="Shevchenko A."/>
            <person name="Choi S.R."/>
            <person name="Kim H.G."/>
            <person name="Park J.Y."/>
            <person name="Lim Y.P."/>
            <person name="Ludwig-Muller J."/>
            <person name="Dixelius C."/>
        </authorList>
    </citation>
    <scope>NUCLEOTIDE SEQUENCE</scope>
    <source>
        <tissue evidence="12">Potato root galls</tissue>
    </source>
</reference>
<evidence type="ECO:0000256" key="5">
    <source>
        <dbReference type="ARBA" id="ARBA00022741"/>
    </source>
</evidence>
<dbReference type="InterPro" id="IPR036640">
    <property type="entry name" value="ABC1_TM_sf"/>
</dbReference>
<comment type="similarity">
    <text evidence="2">Belongs to the ABC transporter superfamily. ABCC family. Conjugate transporter (TC 3.A.1.208) subfamily.</text>
</comment>
<evidence type="ECO:0000313" key="12">
    <source>
        <dbReference type="EMBL" id="CRZ02116.1"/>
    </source>
</evidence>
<dbReference type="SMART" id="SM00382">
    <property type="entry name" value="AAA"/>
    <property type="match status" value="1"/>
</dbReference>
<dbReference type="PROSITE" id="PS50929">
    <property type="entry name" value="ABC_TM1F"/>
    <property type="match status" value="1"/>
</dbReference>
<dbReference type="InterPro" id="IPR050173">
    <property type="entry name" value="ABC_transporter_C-like"/>
</dbReference>
<dbReference type="CDD" id="cd18580">
    <property type="entry name" value="ABC_6TM_ABCC_D2"/>
    <property type="match status" value="1"/>
</dbReference>
<evidence type="ECO:0000256" key="9">
    <source>
        <dbReference type="SAM" id="Phobius"/>
    </source>
</evidence>
<dbReference type="InterPro" id="IPR011527">
    <property type="entry name" value="ABC1_TM_dom"/>
</dbReference>
<organism evidence="12">
    <name type="scientific">Spongospora subterranea</name>
    <dbReference type="NCBI Taxonomy" id="70186"/>
    <lineage>
        <taxon>Eukaryota</taxon>
        <taxon>Sar</taxon>
        <taxon>Rhizaria</taxon>
        <taxon>Endomyxa</taxon>
        <taxon>Phytomyxea</taxon>
        <taxon>Plasmodiophorida</taxon>
        <taxon>Plasmodiophoridae</taxon>
        <taxon>Spongospora</taxon>
    </lineage>
</organism>
<dbReference type="EMBL" id="HACM01001674">
    <property type="protein sequence ID" value="CRZ02116.1"/>
    <property type="molecule type" value="Transcribed_RNA"/>
</dbReference>
<keyword evidence="6" id="KW-0067">ATP-binding</keyword>
<keyword evidence="7 9" id="KW-1133">Transmembrane helix</keyword>
<evidence type="ECO:0000256" key="4">
    <source>
        <dbReference type="ARBA" id="ARBA00022692"/>
    </source>
</evidence>
<keyword evidence="3" id="KW-0813">Transport</keyword>
<keyword evidence="8 9" id="KW-0472">Membrane</keyword>
<evidence type="ECO:0000256" key="8">
    <source>
        <dbReference type="ARBA" id="ARBA00023136"/>
    </source>
</evidence>
<feature type="domain" description="ABC transporter" evidence="10">
    <location>
        <begin position="198"/>
        <end position="432"/>
    </location>
</feature>
<evidence type="ECO:0000256" key="7">
    <source>
        <dbReference type="ARBA" id="ARBA00022989"/>
    </source>
</evidence>
<evidence type="ECO:0000256" key="1">
    <source>
        <dbReference type="ARBA" id="ARBA00004141"/>
    </source>
</evidence>
<feature type="transmembrane region" description="Helical" evidence="9">
    <location>
        <begin position="6"/>
        <end position="35"/>
    </location>
</feature>
<dbReference type="Gene3D" id="1.20.1560.10">
    <property type="entry name" value="ABC transporter type 1, transmembrane domain"/>
    <property type="match status" value="1"/>
</dbReference>
<dbReference type="InterPro" id="IPR027417">
    <property type="entry name" value="P-loop_NTPase"/>
</dbReference>
<protein>
    <recommendedName>
        <fullName evidence="13">ABC transporter domain-containing protein</fullName>
    </recommendedName>
</protein>
<dbReference type="GO" id="GO:0140359">
    <property type="term" value="F:ABC-type transporter activity"/>
    <property type="evidence" value="ECO:0007669"/>
    <property type="project" value="InterPro"/>
</dbReference>
<evidence type="ECO:0008006" key="13">
    <source>
        <dbReference type="Google" id="ProtNLM"/>
    </source>
</evidence>
<feature type="transmembrane region" description="Helical" evidence="9">
    <location>
        <begin position="115"/>
        <end position="141"/>
    </location>
</feature>
<evidence type="ECO:0000259" key="10">
    <source>
        <dbReference type="PROSITE" id="PS50893"/>
    </source>
</evidence>
<evidence type="ECO:0000259" key="11">
    <source>
        <dbReference type="PROSITE" id="PS50929"/>
    </source>
</evidence>
<dbReference type="InterPro" id="IPR003593">
    <property type="entry name" value="AAA+_ATPase"/>
</dbReference>
<dbReference type="PANTHER" id="PTHR24223">
    <property type="entry name" value="ATP-BINDING CASSETTE SUB-FAMILY C"/>
    <property type="match status" value="1"/>
</dbReference>
<keyword evidence="4 9" id="KW-0812">Transmembrane</keyword>
<dbReference type="SUPFAM" id="SSF52540">
    <property type="entry name" value="P-loop containing nucleoside triphosphate hydrolases"/>
    <property type="match status" value="1"/>
</dbReference>
<dbReference type="InterPro" id="IPR044726">
    <property type="entry name" value="ABCC_6TM_D2"/>
</dbReference>
<dbReference type="GO" id="GO:0005524">
    <property type="term" value="F:ATP binding"/>
    <property type="evidence" value="ECO:0007669"/>
    <property type="project" value="UniProtKB-KW"/>
</dbReference>
<dbReference type="InterPro" id="IPR003439">
    <property type="entry name" value="ABC_transporter-like_ATP-bd"/>
</dbReference>
<dbReference type="AlphaFoldDB" id="A0A0H5QL80"/>
<evidence type="ECO:0000256" key="6">
    <source>
        <dbReference type="ARBA" id="ARBA00022840"/>
    </source>
</evidence>
<dbReference type="PROSITE" id="PS50893">
    <property type="entry name" value="ABC_TRANSPORTER_2"/>
    <property type="match status" value="1"/>
</dbReference>
<sequence length="461" mass="51360">MLYGFTLAFSIALACYATPWFSIPLVPILLIFYWVQRYYRQSGRQLKRIEGTSRSPIFSAFEETLTGLSTIRAHRKQDVFTKDAFSAIEKNSRALLSNQLAGRWLALRLDLISNLVIVGVAFIIAGLSCSVNVAVSVLGLVQTTQLTGLLQWTVRVSTEVENNMTAVERVMEYTNVPVESPSNTTFCPDDRWPESGEIVFNNVHARYRPELPLVLNGVDFSIRPMEKVGICGRTGSGKSSLLLCLLRIIEVDPCGGKIFVDNVPIDQVGRHALRSRISVIPQDAVLFSGNIRENLDPFNERVDSDVLHALEQVSLRSERSNVALDDPVSERGYNFSHGQRQLICIARALLRNSKIIICDEATAGIDSETDKLIQIAIKSLFKTRTVLTVAHRLETIADSDRILVIKEGRVQEFDTPINLINNTGGYLYNMIAGGGEGAIRRFRSLTTKVQKTEIRSVNRAS</sequence>
<evidence type="ECO:0000256" key="3">
    <source>
        <dbReference type="ARBA" id="ARBA00022448"/>
    </source>
</evidence>
<dbReference type="PROSITE" id="PS00211">
    <property type="entry name" value="ABC_TRANSPORTER_1"/>
    <property type="match status" value="1"/>
</dbReference>
<keyword evidence="5" id="KW-0547">Nucleotide-binding</keyword>
<proteinExistence type="inferred from homology"/>
<evidence type="ECO:0000256" key="2">
    <source>
        <dbReference type="ARBA" id="ARBA00009726"/>
    </source>
</evidence>
<comment type="subcellular location">
    <subcellularLocation>
        <location evidence="1">Membrane</location>
        <topology evidence="1">Multi-pass membrane protein</topology>
    </subcellularLocation>
</comment>
<dbReference type="Pfam" id="PF00664">
    <property type="entry name" value="ABC_membrane"/>
    <property type="match status" value="1"/>
</dbReference>
<accession>A0A0H5QL80</accession>
<dbReference type="FunFam" id="3.40.50.300:FF:000163">
    <property type="entry name" value="Multidrug resistance-associated protein member 4"/>
    <property type="match status" value="1"/>
</dbReference>
<name>A0A0H5QL80_9EUKA</name>
<dbReference type="Gene3D" id="3.40.50.300">
    <property type="entry name" value="P-loop containing nucleotide triphosphate hydrolases"/>
    <property type="match status" value="1"/>
</dbReference>
<dbReference type="Pfam" id="PF00005">
    <property type="entry name" value="ABC_tran"/>
    <property type="match status" value="1"/>
</dbReference>
<dbReference type="InterPro" id="IPR017871">
    <property type="entry name" value="ABC_transporter-like_CS"/>
</dbReference>
<dbReference type="CDD" id="cd03244">
    <property type="entry name" value="ABCC_MRP_domain2"/>
    <property type="match status" value="1"/>
</dbReference>
<dbReference type="GO" id="GO:0016887">
    <property type="term" value="F:ATP hydrolysis activity"/>
    <property type="evidence" value="ECO:0007669"/>
    <property type="project" value="InterPro"/>
</dbReference>
<feature type="domain" description="ABC transmembrane type-1" evidence="11">
    <location>
        <begin position="1"/>
        <end position="162"/>
    </location>
</feature>